<feature type="compositionally biased region" description="Basic and acidic residues" evidence="1">
    <location>
        <begin position="128"/>
        <end position="138"/>
    </location>
</feature>
<name>A0AAJ0FEJ8_9PEZI</name>
<sequence>MVGWTPTWFDRQIMAVSLPGCTKFWRRISIQTSPPVAPLPHPMIIHPGRRPAGELLRLPSIIPRHQSRLIYVVGPRKKGKRKRNNSLPFPWLVHSVPWSQNTVAFVLALENNVMKWNSCQRPNDDDESAKSDDGDLKKPGRNRYAPQHPHEGGVYLDGRQEPAVATSSRMGCCCADSGQQASPVPFPGSDSPPLWIHANPATDLHRIWPRPRQHGLRHRAKRDKTFPVLIKQYMMRSFSGPVAWPIWDTPSLLYLTLSSNNKFPKLLPNHPC</sequence>
<dbReference type="AlphaFoldDB" id="A0AAJ0FEJ8"/>
<evidence type="ECO:0000313" key="3">
    <source>
        <dbReference type="Proteomes" id="UP001244011"/>
    </source>
</evidence>
<evidence type="ECO:0000313" key="2">
    <source>
        <dbReference type="EMBL" id="KAK1765656.1"/>
    </source>
</evidence>
<dbReference type="Proteomes" id="UP001244011">
    <property type="component" value="Unassembled WGS sequence"/>
</dbReference>
<protein>
    <submittedName>
        <fullName evidence="2">Uncharacterized protein</fullName>
    </submittedName>
</protein>
<evidence type="ECO:0000256" key="1">
    <source>
        <dbReference type="SAM" id="MobiDB-lite"/>
    </source>
</evidence>
<accession>A0AAJ0FEJ8</accession>
<dbReference type="GeneID" id="85311568"/>
<gene>
    <name evidence="2" type="ORF">QBC33DRAFT_543523</name>
</gene>
<dbReference type="RefSeq" id="XP_060281869.1">
    <property type="nucleotide sequence ID" value="XM_060428381.1"/>
</dbReference>
<proteinExistence type="predicted"/>
<dbReference type="EMBL" id="MU839014">
    <property type="protein sequence ID" value="KAK1765656.1"/>
    <property type="molecule type" value="Genomic_DNA"/>
</dbReference>
<reference evidence="2" key="1">
    <citation type="submission" date="2023-06" db="EMBL/GenBank/DDBJ databases">
        <title>Genome-scale phylogeny and comparative genomics of the fungal order Sordariales.</title>
        <authorList>
            <consortium name="Lawrence Berkeley National Laboratory"/>
            <person name="Hensen N."/>
            <person name="Bonometti L."/>
            <person name="Westerberg I."/>
            <person name="Brannstrom I.O."/>
            <person name="Guillou S."/>
            <person name="Cros-Aarteil S."/>
            <person name="Calhoun S."/>
            <person name="Haridas S."/>
            <person name="Kuo A."/>
            <person name="Mondo S."/>
            <person name="Pangilinan J."/>
            <person name="Riley R."/>
            <person name="Labutti K."/>
            <person name="Andreopoulos B."/>
            <person name="Lipzen A."/>
            <person name="Chen C."/>
            <person name="Yanf M."/>
            <person name="Daum C."/>
            <person name="Ng V."/>
            <person name="Clum A."/>
            <person name="Steindorff A."/>
            <person name="Ohm R."/>
            <person name="Martin F."/>
            <person name="Silar P."/>
            <person name="Natvig D."/>
            <person name="Lalanne C."/>
            <person name="Gautier V."/>
            <person name="Ament-Velasquez S.L."/>
            <person name="Kruys A."/>
            <person name="Hutchinson M.I."/>
            <person name="Powell A.J."/>
            <person name="Barry K."/>
            <person name="Miller A.N."/>
            <person name="Grigoriev I.V."/>
            <person name="Debuchy R."/>
            <person name="Gladieux P."/>
            <person name="Thoren M.H."/>
            <person name="Johannesson H."/>
        </authorList>
    </citation>
    <scope>NUCLEOTIDE SEQUENCE</scope>
    <source>
        <strain evidence="2">8032-3</strain>
    </source>
</reference>
<comment type="caution">
    <text evidence="2">The sequence shown here is derived from an EMBL/GenBank/DDBJ whole genome shotgun (WGS) entry which is preliminary data.</text>
</comment>
<feature type="region of interest" description="Disordered" evidence="1">
    <location>
        <begin position="118"/>
        <end position="156"/>
    </location>
</feature>
<organism evidence="2 3">
    <name type="scientific">Phialemonium atrogriseum</name>
    <dbReference type="NCBI Taxonomy" id="1093897"/>
    <lineage>
        <taxon>Eukaryota</taxon>
        <taxon>Fungi</taxon>
        <taxon>Dikarya</taxon>
        <taxon>Ascomycota</taxon>
        <taxon>Pezizomycotina</taxon>
        <taxon>Sordariomycetes</taxon>
        <taxon>Sordariomycetidae</taxon>
        <taxon>Cephalothecales</taxon>
        <taxon>Cephalothecaceae</taxon>
        <taxon>Phialemonium</taxon>
    </lineage>
</organism>
<keyword evidence="3" id="KW-1185">Reference proteome</keyword>